<sequence length="201" mass="22936">MPPKNMTPYQFSRGLTYDAPVPSFLRGLTQPDKETNLEQEDDVNESSDEFDEINANREEERPQIVVLKEGKHLSEKEVKKILESKEKDKKQESLSEEEEIQEDSPAIDEKTGKLLFRQPKKKDITKQATNNKLDKVVGSSKVKTSKSDTSIKAVNEVIDGMKRKRDSKKDSKKETDTSVSTDKKPKPKKPKKTHLSFDEEG</sequence>
<protein>
    <submittedName>
        <fullName evidence="1">1909_t:CDS:1</fullName>
    </submittedName>
</protein>
<proteinExistence type="predicted"/>
<comment type="caution">
    <text evidence="1">The sequence shown here is derived from an EMBL/GenBank/DDBJ whole genome shotgun (WGS) entry which is preliminary data.</text>
</comment>
<dbReference type="Proteomes" id="UP000789366">
    <property type="component" value="Unassembled WGS sequence"/>
</dbReference>
<keyword evidence="2" id="KW-1185">Reference proteome</keyword>
<gene>
    <name evidence="1" type="ORF">SPELUC_LOCUS6188</name>
</gene>
<organism evidence="1 2">
    <name type="scientific">Cetraspora pellucida</name>
    <dbReference type="NCBI Taxonomy" id="1433469"/>
    <lineage>
        <taxon>Eukaryota</taxon>
        <taxon>Fungi</taxon>
        <taxon>Fungi incertae sedis</taxon>
        <taxon>Mucoromycota</taxon>
        <taxon>Glomeromycotina</taxon>
        <taxon>Glomeromycetes</taxon>
        <taxon>Diversisporales</taxon>
        <taxon>Gigasporaceae</taxon>
        <taxon>Cetraspora</taxon>
    </lineage>
</organism>
<evidence type="ECO:0000313" key="2">
    <source>
        <dbReference type="Proteomes" id="UP000789366"/>
    </source>
</evidence>
<dbReference type="EMBL" id="CAJVPW010007056">
    <property type="protein sequence ID" value="CAG8576353.1"/>
    <property type="molecule type" value="Genomic_DNA"/>
</dbReference>
<evidence type="ECO:0000313" key="1">
    <source>
        <dbReference type="EMBL" id="CAG8576353.1"/>
    </source>
</evidence>
<accession>A0ACA9M953</accession>
<name>A0ACA9M953_9GLOM</name>
<reference evidence="1" key="1">
    <citation type="submission" date="2021-06" db="EMBL/GenBank/DDBJ databases">
        <authorList>
            <person name="Kallberg Y."/>
            <person name="Tangrot J."/>
            <person name="Rosling A."/>
        </authorList>
    </citation>
    <scope>NUCLEOTIDE SEQUENCE</scope>
    <source>
        <strain evidence="1">28 12/20/2015</strain>
    </source>
</reference>